<feature type="domain" description="SCP2" evidence="2">
    <location>
        <begin position="45"/>
        <end position="141"/>
    </location>
</feature>
<dbReference type="HAMAP" id="MF_02231">
    <property type="entry name" value="UbiT"/>
    <property type="match status" value="1"/>
</dbReference>
<protein>
    <recommendedName>
        <fullName evidence="1">Ubiquinone biosynthesis accessory factor UbiT</fullName>
    </recommendedName>
</protein>
<organism evidence="3 4">
    <name type="scientific">Wenzhouxiangella sediminis</name>
    <dbReference type="NCBI Taxonomy" id="1792836"/>
    <lineage>
        <taxon>Bacteria</taxon>
        <taxon>Pseudomonadati</taxon>
        <taxon>Pseudomonadota</taxon>
        <taxon>Gammaproteobacteria</taxon>
        <taxon>Chromatiales</taxon>
        <taxon>Wenzhouxiangellaceae</taxon>
        <taxon>Wenzhouxiangella</taxon>
    </lineage>
</organism>
<evidence type="ECO:0000313" key="3">
    <source>
        <dbReference type="EMBL" id="RFF33018.1"/>
    </source>
</evidence>
<dbReference type="RefSeq" id="WP_116649104.1">
    <property type="nucleotide sequence ID" value="NZ_QUZK01000002.1"/>
</dbReference>
<comment type="function">
    <text evidence="1">Required for O(2)-independent ubiquinone (coenzyme Q) biosynthesis. Likely functions as an accessory factor.</text>
</comment>
<dbReference type="InterPro" id="IPR003033">
    <property type="entry name" value="SCP2_sterol-bd_dom"/>
</dbReference>
<name>A0A3E1KDD8_9GAMM</name>
<sequence length="174" mass="19719">MHQPGRIAHPLDFLARRMPPPEIAALPVRLCPPPVQRHLLEQTLNRLLTELIADGEFDFLAGRRLAIEIEDMKLRWVVTAGQGRLQAVSHREPAEATIRGRAVEFLLLLARLEDPDTLFFQRRLEVTGDTAIGLTTRNLLDRLPLEALPLPLRIGLNRAGRFARRVRRQQAPAT</sequence>
<comment type="similarity">
    <text evidence="1">Belongs to the UbiT family.</text>
</comment>
<dbReference type="OrthoDB" id="5292463at2"/>
<evidence type="ECO:0000313" key="4">
    <source>
        <dbReference type="Proteomes" id="UP000260351"/>
    </source>
</evidence>
<dbReference type="Pfam" id="PF02036">
    <property type="entry name" value="SCP2"/>
    <property type="match status" value="1"/>
</dbReference>
<dbReference type="Proteomes" id="UP000260351">
    <property type="component" value="Unassembled WGS sequence"/>
</dbReference>
<keyword evidence="4" id="KW-1185">Reference proteome</keyword>
<dbReference type="UniPathway" id="UPA00232"/>
<dbReference type="InterPro" id="IPR016830">
    <property type="entry name" value="UbiT"/>
</dbReference>
<comment type="pathway">
    <text evidence="1">Cofactor biosynthesis; ubiquinone biosynthesis.</text>
</comment>
<evidence type="ECO:0000259" key="2">
    <source>
        <dbReference type="Pfam" id="PF02036"/>
    </source>
</evidence>
<keyword evidence="1" id="KW-0831">Ubiquinone biosynthesis</keyword>
<dbReference type="EMBL" id="QUZK01000002">
    <property type="protein sequence ID" value="RFF33018.1"/>
    <property type="molecule type" value="Genomic_DNA"/>
</dbReference>
<dbReference type="SUPFAM" id="SSF55718">
    <property type="entry name" value="SCP-like"/>
    <property type="match status" value="1"/>
</dbReference>
<reference evidence="3 4" key="1">
    <citation type="submission" date="2018-08" db="EMBL/GenBank/DDBJ databases">
        <title>Wenzhouxiangella salilacus sp. nov., a novel bacterium isolated from a saline lake in Xinjiang Province, China.</title>
        <authorList>
            <person name="Han S."/>
        </authorList>
    </citation>
    <scope>NUCLEOTIDE SEQUENCE [LARGE SCALE GENOMIC DNA]</scope>
    <source>
        <strain evidence="3 4">XDB06</strain>
    </source>
</reference>
<comment type="caution">
    <text evidence="3">The sequence shown here is derived from an EMBL/GenBank/DDBJ whole genome shotgun (WGS) entry which is preliminary data.</text>
</comment>
<dbReference type="AlphaFoldDB" id="A0A3E1KDD8"/>
<gene>
    <name evidence="1" type="primary">ubiT</name>
    <name evidence="3" type="ORF">DZC52_00195</name>
</gene>
<proteinExistence type="inferred from homology"/>
<evidence type="ECO:0000256" key="1">
    <source>
        <dbReference type="HAMAP-Rule" id="MF_02231"/>
    </source>
</evidence>
<dbReference type="InterPro" id="IPR036527">
    <property type="entry name" value="SCP2_sterol-bd_dom_sf"/>
</dbReference>
<accession>A0A3E1KDD8</accession>
<dbReference type="GO" id="GO:0006744">
    <property type="term" value="P:ubiquinone biosynthetic process"/>
    <property type="evidence" value="ECO:0007669"/>
    <property type="project" value="UniProtKB-UniRule"/>
</dbReference>